<feature type="region of interest" description="Disordered" evidence="1">
    <location>
        <begin position="1"/>
        <end position="87"/>
    </location>
</feature>
<feature type="compositionally biased region" description="Polar residues" evidence="1">
    <location>
        <begin position="8"/>
        <end position="26"/>
    </location>
</feature>
<evidence type="ECO:0000256" key="1">
    <source>
        <dbReference type="SAM" id="MobiDB-lite"/>
    </source>
</evidence>
<keyword evidence="3" id="KW-1185">Reference proteome</keyword>
<dbReference type="EMBL" id="OU893337">
    <property type="protein sequence ID" value="CAG9794263.1"/>
    <property type="molecule type" value="Genomic_DNA"/>
</dbReference>
<dbReference type="OrthoDB" id="6926004at2759"/>
<protein>
    <submittedName>
        <fullName evidence="2">Uncharacterized protein</fullName>
    </submittedName>
</protein>
<reference evidence="2" key="1">
    <citation type="submission" date="2021-12" db="EMBL/GenBank/DDBJ databases">
        <authorList>
            <person name="King R."/>
        </authorList>
    </citation>
    <scope>NUCLEOTIDE SEQUENCE</scope>
</reference>
<dbReference type="AlphaFoldDB" id="A0A9N9RD71"/>
<feature type="region of interest" description="Disordered" evidence="1">
    <location>
        <begin position="176"/>
        <end position="195"/>
    </location>
</feature>
<proteinExistence type="predicted"/>
<feature type="compositionally biased region" description="Basic and acidic residues" evidence="1">
    <location>
        <begin position="179"/>
        <end position="195"/>
    </location>
</feature>
<organism evidence="2 3">
    <name type="scientific">Diatraea saccharalis</name>
    <name type="common">sugarcane borer</name>
    <dbReference type="NCBI Taxonomy" id="40085"/>
    <lineage>
        <taxon>Eukaryota</taxon>
        <taxon>Metazoa</taxon>
        <taxon>Ecdysozoa</taxon>
        <taxon>Arthropoda</taxon>
        <taxon>Hexapoda</taxon>
        <taxon>Insecta</taxon>
        <taxon>Pterygota</taxon>
        <taxon>Neoptera</taxon>
        <taxon>Endopterygota</taxon>
        <taxon>Lepidoptera</taxon>
        <taxon>Glossata</taxon>
        <taxon>Ditrysia</taxon>
        <taxon>Pyraloidea</taxon>
        <taxon>Crambidae</taxon>
        <taxon>Crambinae</taxon>
        <taxon>Diatraea</taxon>
    </lineage>
</organism>
<accession>A0A9N9RD71</accession>
<evidence type="ECO:0000313" key="3">
    <source>
        <dbReference type="Proteomes" id="UP001153714"/>
    </source>
</evidence>
<evidence type="ECO:0000313" key="2">
    <source>
        <dbReference type="EMBL" id="CAG9794263.1"/>
    </source>
</evidence>
<name>A0A9N9RD71_9NEOP</name>
<dbReference type="Proteomes" id="UP001153714">
    <property type="component" value="Chromosome 6"/>
</dbReference>
<sequence length="223" mass="24893">MEVAEASAQPSNVHSKYDIVSQQSDTQDGEQPARRNSAAQATDGQGNFEVGGNGSGESYIPCKSNGSFRGGMNWPDRGSVCSPRPSREPDAFANSLRKYPNVSPERSTEVVERLINYTQAKHLAKSYQSRNSSPSHQGIEYNIPSQDILDRGTNRSYHRSFSYLKSCDRNINAGTKVRSSLEESPTRDIRPMSGYNDRDYADRRLRNSDLKYGINMSNRVRTA</sequence>
<gene>
    <name evidence="2" type="ORF">DIATSA_LOCUS11657</name>
</gene>
<reference evidence="2" key="2">
    <citation type="submission" date="2022-10" db="EMBL/GenBank/DDBJ databases">
        <authorList>
            <consortium name="ENA_rothamsted_submissions"/>
            <consortium name="culmorum"/>
            <person name="King R."/>
        </authorList>
    </citation>
    <scope>NUCLEOTIDE SEQUENCE</scope>
</reference>